<gene>
    <name evidence="3" type="ORF">CMEL01_12058</name>
</gene>
<dbReference type="PANTHER" id="PTHR45348:SF5">
    <property type="entry name" value="OXIDOREDUCTASE, PUTATIVE (AFU_ORTHOLOGUE AFUA_8G01420)-RELATED"/>
    <property type="match status" value="1"/>
</dbReference>
<evidence type="ECO:0000313" key="4">
    <source>
        <dbReference type="Proteomes" id="UP001239795"/>
    </source>
</evidence>
<proteinExistence type="inferred from homology"/>
<keyword evidence="2" id="KW-0560">Oxidoreductase</keyword>
<dbReference type="Proteomes" id="UP001239795">
    <property type="component" value="Unassembled WGS sequence"/>
</dbReference>
<protein>
    <submittedName>
        <fullName evidence="3">Alcohol dehydrogenase</fullName>
    </submittedName>
</protein>
<sequence>MREAVITPDIQVEIRDVPTPVPKAGEVLVRVVVSGTNSKDLKTATIPMACLVASFGLYDVLQLPSRWLSPGSLSNPIVIHGVGTAIGTFAIKLAKASNIRPIIVTAGNSAEDIRGLLDFGQCDAVIDYRQSTKRVVADIQSAIFKAGSGPAWYGLDAATSEDGAPEYTGILIEALGTQWGLSGNRPRVATVQGGARQRCFGSLMSHLFTYGMANGWLTTHPIEIVQGGLQGLGEALTRLRDGKVFGKKLIVEVGKE</sequence>
<dbReference type="SUPFAM" id="SSF50129">
    <property type="entry name" value="GroES-like"/>
    <property type="match status" value="1"/>
</dbReference>
<dbReference type="Gene3D" id="3.40.50.720">
    <property type="entry name" value="NAD(P)-binding Rossmann-like Domain"/>
    <property type="match status" value="2"/>
</dbReference>
<name>A0AAI9UZ40_9PEZI</name>
<keyword evidence="4" id="KW-1185">Reference proteome</keyword>
<dbReference type="InterPro" id="IPR011032">
    <property type="entry name" value="GroES-like_sf"/>
</dbReference>
<dbReference type="InterPro" id="IPR036291">
    <property type="entry name" value="NAD(P)-bd_dom_sf"/>
</dbReference>
<dbReference type="GO" id="GO:0016651">
    <property type="term" value="F:oxidoreductase activity, acting on NAD(P)H"/>
    <property type="evidence" value="ECO:0007669"/>
    <property type="project" value="InterPro"/>
</dbReference>
<comment type="similarity">
    <text evidence="1">Belongs to the zinc-containing alcohol dehydrogenase family.</text>
</comment>
<reference evidence="3 4" key="1">
    <citation type="submission" date="2016-10" db="EMBL/GenBank/DDBJ databases">
        <title>The genome sequence of Colletotrichum fioriniae PJ7.</title>
        <authorList>
            <person name="Baroncelli R."/>
        </authorList>
    </citation>
    <scope>NUCLEOTIDE SEQUENCE [LARGE SCALE GENOMIC DNA]</scope>
    <source>
        <strain evidence="3">Col 31</strain>
    </source>
</reference>
<organism evidence="3 4">
    <name type="scientific">Colletotrichum melonis</name>
    <dbReference type="NCBI Taxonomy" id="1209925"/>
    <lineage>
        <taxon>Eukaryota</taxon>
        <taxon>Fungi</taxon>
        <taxon>Dikarya</taxon>
        <taxon>Ascomycota</taxon>
        <taxon>Pezizomycotina</taxon>
        <taxon>Sordariomycetes</taxon>
        <taxon>Hypocreomycetidae</taxon>
        <taxon>Glomerellales</taxon>
        <taxon>Glomerellaceae</taxon>
        <taxon>Colletotrichum</taxon>
        <taxon>Colletotrichum acutatum species complex</taxon>
    </lineage>
</organism>
<evidence type="ECO:0000256" key="1">
    <source>
        <dbReference type="ARBA" id="ARBA00008072"/>
    </source>
</evidence>
<evidence type="ECO:0000256" key="2">
    <source>
        <dbReference type="ARBA" id="ARBA00023002"/>
    </source>
</evidence>
<dbReference type="EMBL" id="MLGG01000005">
    <property type="protein sequence ID" value="KAK1464703.1"/>
    <property type="molecule type" value="Genomic_DNA"/>
</dbReference>
<dbReference type="AlphaFoldDB" id="A0AAI9UZ40"/>
<dbReference type="InterPro" id="IPR047122">
    <property type="entry name" value="Trans-enoyl_RdTase-like"/>
</dbReference>
<dbReference type="SUPFAM" id="SSF51735">
    <property type="entry name" value="NAD(P)-binding Rossmann-fold domains"/>
    <property type="match status" value="1"/>
</dbReference>
<comment type="caution">
    <text evidence="3">The sequence shown here is derived from an EMBL/GenBank/DDBJ whole genome shotgun (WGS) entry which is preliminary data.</text>
</comment>
<evidence type="ECO:0000313" key="3">
    <source>
        <dbReference type="EMBL" id="KAK1464703.1"/>
    </source>
</evidence>
<accession>A0AAI9UZ40</accession>
<dbReference type="Gene3D" id="3.90.180.10">
    <property type="entry name" value="Medium-chain alcohol dehydrogenases, catalytic domain"/>
    <property type="match status" value="2"/>
</dbReference>
<dbReference type="PANTHER" id="PTHR45348">
    <property type="entry name" value="HYPOTHETICAL OXIDOREDUCTASE (EUROFUNG)"/>
    <property type="match status" value="1"/>
</dbReference>